<evidence type="ECO:0000313" key="1">
    <source>
        <dbReference type="EMBL" id="NEI53130.1"/>
    </source>
</evidence>
<gene>
    <name evidence="1" type="ORF">GR217_36675</name>
</gene>
<dbReference type="InterPro" id="IPR011990">
    <property type="entry name" value="TPR-like_helical_dom_sf"/>
</dbReference>
<dbReference type="RefSeq" id="WP_164043455.1">
    <property type="nucleotide sequence ID" value="NZ_SIMZ01000009.1"/>
</dbReference>
<organism evidence="1 2">
    <name type="scientific">Rhizobium ruizarguesonis</name>
    <dbReference type="NCBI Taxonomy" id="2081791"/>
    <lineage>
        <taxon>Bacteria</taxon>
        <taxon>Pseudomonadati</taxon>
        <taxon>Pseudomonadota</taxon>
        <taxon>Alphaproteobacteria</taxon>
        <taxon>Hyphomicrobiales</taxon>
        <taxon>Rhizobiaceae</taxon>
        <taxon>Rhizobium/Agrobacterium group</taxon>
        <taxon>Rhizobium</taxon>
    </lineage>
</organism>
<dbReference type="AlphaFoldDB" id="A0AAE5C6S7"/>
<dbReference type="Proteomes" id="UP000661163">
    <property type="component" value="Unassembled WGS sequence"/>
</dbReference>
<proteinExistence type="predicted"/>
<sequence length="166" mass="18014">MWVYALLLVLLVAGGIGGLYAHYRNGPTPPEQTHVTPTPPRESLADKLARLKRDDRAGNDLLALNDEAFQAGDRAVAQQAIDAAIELGNESAKLRVARWYDPSSFDPQRVQSKDANKAARTYFELGMGGNQEARTRLAAICQAGRGGGADYQGFFETTYCQGSLDP</sequence>
<reference evidence="1 2" key="1">
    <citation type="submission" date="2019-12" db="EMBL/GenBank/DDBJ databases">
        <title>Rhizobium genotypes associated with high levels of biological nitrogen fixation by grain legumes in a temperate-maritime cropping system.</title>
        <authorList>
            <person name="Maluk M."/>
            <person name="Francesc Ferrando Molina F."/>
            <person name="Lopez Del Egido L."/>
            <person name="Lafos M."/>
            <person name="Langarica-Fuentes A."/>
            <person name="Gebre Yohannes G."/>
            <person name="Young M.W."/>
            <person name="Martin P."/>
            <person name="Gantlett R."/>
            <person name="Kenicer G."/>
            <person name="Hawes C."/>
            <person name="Begg G.S."/>
            <person name="Quilliam R.S."/>
            <person name="Squire G.R."/>
            <person name="Poole P.S."/>
            <person name="Young P.W."/>
            <person name="Iannetta P.M."/>
            <person name="James E.K."/>
        </authorList>
    </citation>
    <scope>NUCLEOTIDE SEQUENCE [LARGE SCALE GENOMIC DNA]</scope>
    <source>
        <strain evidence="1 2">JHI985</strain>
    </source>
</reference>
<evidence type="ECO:0000313" key="2">
    <source>
        <dbReference type="Proteomes" id="UP000661163"/>
    </source>
</evidence>
<accession>A0AAE5C6S7</accession>
<protein>
    <submittedName>
        <fullName evidence="1">Uncharacterized protein</fullName>
    </submittedName>
</protein>
<name>A0AAE5C6S7_9HYPH</name>
<dbReference type="Gene3D" id="1.25.40.10">
    <property type="entry name" value="Tetratricopeptide repeat domain"/>
    <property type="match status" value="1"/>
</dbReference>
<dbReference type="EMBL" id="WUFC01000063">
    <property type="protein sequence ID" value="NEI53130.1"/>
    <property type="molecule type" value="Genomic_DNA"/>
</dbReference>
<comment type="caution">
    <text evidence="1">The sequence shown here is derived from an EMBL/GenBank/DDBJ whole genome shotgun (WGS) entry which is preliminary data.</text>
</comment>